<accession>A0A520KYI5</accession>
<organism evidence="1 2">
    <name type="scientific">Candidatus Methanolliviera hydrocarbonicum</name>
    <dbReference type="NCBI Taxonomy" id="2491085"/>
    <lineage>
        <taxon>Archaea</taxon>
        <taxon>Methanobacteriati</taxon>
        <taxon>Methanobacteriota</taxon>
        <taxon>Candidatus Methanoliparia</taxon>
        <taxon>Candidatus Methanoliparales</taxon>
        <taxon>Candidatus Methanollivieraceae</taxon>
        <taxon>Candidatus Methanolliviera</taxon>
    </lineage>
</organism>
<dbReference type="AlphaFoldDB" id="A0A520KYI5"/>
<dbReference type="EMBL" id="RXIL01000054">
    <property type="protein sequence ID" value="RZN70537.1"/>
    <property type="molecule type" value="Genomic_DNA"/>
</dbReference>
<name>A0A520KYI5_9EURY</name>
<protein>
    <submittedName>
        <fullName evidence="1">Uncharacterized protein</fullName>
    </submittedName>
</protein>
<evidence type="ECO:0000313" key="2">
    <source>
        <dbReference type="Proteomes" id="UP000320766"/>
    </source>
</evidence>
<gene>
    <name evidence="1" type="ORF">EF807_03120</name>
</gene>
<proteinExistence type="predicted"/>
<comment type="caution">
    <text evidence="1">The sequence shown here is derived from an EMBL/GenBank/DDBJ whole genome shotgun (WGS) entry which is preliminary data.</text>
</comment>
<reference evidence="1 2" key="1">
    <citation type="journal article" date="2019" name="Nat. Microbiol.">
        <title>Wide diversity of methane and short-chain alkane metabolisms in uncultured archaea.</title>
        <authorList>
            <person name="Borrel G."/>
            <person name="Adam P.S."/>
            <person name="McKay L.J."/>
            <person name="Chen L.X."/>
            <person name="Sierra-Garcia I.N."/>
            <person name="Sieber C.M."/>
            <person name="Letourneur Q."/>
            <person name="Ghozlane A."/>
            <person name="Andersen G.L."/>
            <person name="Li W.J."/>
            <person name="Hallam S.J."/>
            <person name="Muyzer G."/>
            <person name="de Oliveira V.M."/>
            <person name="Inskeep W.P."/>
            <person name="Banfield J.F."/>
            <person name="Gribaldo S."/>
        </authorList>
    </citation>
    <scope>NUCLEOTIDE SEQUENCE [LARGE SCALE GENOMIC DNA]</scope>
    <source>
        <strain evidence="1">NM1b</strain>
    </source>
</reference>
<dbReference type="Proteomes" id="UP000320766">
    <property type="component" value="Unassembled WGS sequence"/>
</dbReference>
<sequence length="125" mass="14846">MANELLGSFKKIGLVPLYDLVAQAILEKIDKVTPQDIHDSIDEWKDPWAYIPAEMKEILFEVVRRYKQLIKRYINVITPEMMMDLLLKARGDLAGAIIDHRDGDRWWEWWIEHAKERISKEILKE</sequence>
<evidence type="ECO:0000313" key="1">
    <source>
        <dbReference type="EMBL" id="RZN70537.1"/>
    </source>
</evidence>